<organism evidence="5 6">
    <name type="scientific">Candidatus Acidulodesulfobacterium ferriphilum</name>
    <dbReference type="NCBI Taxonomy" id="2597223"/>
    <lineage>
        <taxon>Bacteria</taxon>
        <taxon>Deltaproteobacteria</taxon>
        <taxon>Candidatus Acidulodesulfobacterales</taxon>
        <taxon>Candidatus Acidulodesulfobacterium</taxon>
    </lineage>
</organism>
<proteinExistence type="inferred from homology"/>
<dbReference type="InterPro" id="IPR023214">
    <property type="entry name" value="HAD_sf"/>
</dbReference>
<dbReference type="InterPro" id="IPR003337">
    <property type="entry name" value="Trehalose_PPase"/>
</dbReference>
<reference evidence="5 6" key="1">
    <citation type="submission" date="2019-01" db="EMBL/GenBank/DDBJ databases">
        <title>Insights into ecological role of a new deltaproteobacterial order Candidatus Sinidesulfobacterales (Sva0485) by metagenomics and metatranscriptomics.</title>
        <authorList>
            <person name="Tan S."/>
            <person name="Liu J."/>
            <person name="Fang Y."/>
            <person name="Hedlund B.P."/>
            <person name="Lian Z.H."/>
            <person name="Huang L.Y."/>
            <person name="Li J.T."/>
            <person name="Huang L.N."/>
            <person name="Li W.J."/>
            <person name="Jiang H.C."/>
            <person name="Dong H.L."/>
            <person name="Shu W.S."/>
        </authorList>
    </citation>
    <scope>NUCLEOTIDE SEQUENCE [LARGE SCALE GENOMIC DNA]</scope>
    <source>
        <strain evidence="5">AP3</strain>
    </source>
</reference>
<evidence type="ECO:0000256" key="1">
    <source>
        <dbReference type="ARBA" id="ARBA00005199"/>
    </source>
</evidence>
<dbReference type="GO" id="GO:0004805">
    <property type="term" value="F:trehalose-phosphatase activity"/>
    <property type="evidence" value="ECO:0007669"/>
    <property type="project" value="UniProtKB-EC"/>
</dbReference>
<evidence type="ECO:0000256" key="4">
    <source>
        <dbReference type="RuleBase" id="RU361117"/>
    </source>
</evidence>
<dbReference type="EMBL" id="SGBD01000002">
    <property type="protein sequence ID" value="RZD14647.1"/>
    <property type="molecule type" value="Genomic_DNA"/>
</dbReference>
<dbReference type="PANTHER" id="PTHR43768">
    <property type="entry name" value="TREHALOSE 6-PHOSPHATE PHOSPHATASE"/>
    <property type="match status" value="1"/>
</dbReference>
<name>A0A519BBJ7_9DELT</name>
<comment type="cofactor">
    <cofactor evidence="4">
        <name>Mg(2+)</name>
        <dbReference type="ChEBI" id="CHEBI:18420"/>
    </cofactor>
</comment>
<dbReference type="Pfam" id="PF02358">
    <property type="entry name" value="Trehalose_PPase"/>
    <property type="match status" value="1"/>
</dbReference>
<keyword evidence="4" id="KW-0460">Magnesium</keyword>
<evidence type="ECO:0000256" key="3">
    <source>
        <dbReference type="ARBA" id="ARBA00022801"/>
    </source>
</evidence>
<dbReference type="Gene3D" id="3.40.50.1000">
    <property type="entry name" value="HAD superfamily/HAD-like"/>
    <property type="match status" value="1"/>
</dbReference>
<dbReference type="Proteomes" id="UP000320813">
    <property type="component" value="Unassembled WGS sequence"/>
</dbReference>
<dbReference type="NCBIfam" id="TIGR00685">
    <property type="entry name" value="T6PP"/>
    <property type="match status" value="1"/>
</dbReference>
<dbReference type="GO" id="GO:0046872">
    <property type="term" value="F:metal ion binding"/>
    <property type="evidence" value="ECO:0007669"/>
    <property type="project" value="UniProtKB-KW"/>
</dbReference>
<sequence>MLYNGIERIDKIKKIIAAANPDVIVFCVDFDGTLVKICKSPYDVAVAPSLYDFLTKINTINNIFLCIVTGRELADIEQRVNIKRNIIYSGNHGFEIKSYYKDFKLNFLIENAVNYIPLLTEALSQIKKKGINNLIIENKKFSISMHYRLLNNNEAKFLKQSVKDIITKNPEFKKYLHITRGKKILEIRPRIDWNKGSACDYIIKEMSKTCLVSSNRTGSAGSAALPNPVSTKKFNVLRVNIGDDITDETMFSHNYSFNLEENTFNVSLINCVIGKKQSLADFYLADYSRTPVFIKNIIDIFSG</sequence>
<keyword evidence="3 4" id="KW-0378">Hydrolase</keyword>
<protein>
    <recommendedName>
        <fullName evidence="4">Trehalose 6-phosphate phosphatase</fullName>
        <ecNumber evidence="4">3.1.3.12</ecNumber>
    </recommendedName>
</protein>
<dbReference type="AlphaFoldDB" id="A0A519BBJ7"/>
<evidence type="ECO:0000256" key="2">
    <source>
        <dbReference type="ARBA" id="ARBA00008770"/>
    </source>
</evidence>
<dbReference type="GO" id="GO:0005992">
    <property type="term" value="P:trehalose biosynthetic process"/>
    <property type="evidence" value="ECO:0007669"/>
    <property type="project" value="UniProtKB-UniPathway"/>
</dbReference>
<gene>
    <name evidence="5" type="primary">otsB</name>
    <name evidence="5" type="ORF">EVJ47_05630</name>
</gene>
<comment type="function">
    <text evidence="4">Removes the phosphate from trehalose 6-phosphate to produce free trehalose.</text>
</comment>
<dbReference type="EC" id="3.1.3.12" evidence="4"/>
<keyword evidence="4" id="KW-0479">Metal-binding</keyword>
<dbReference type="NCBIfam" id="TIGR01484">
    <property type="entry name" value="HAD-SF-IIB"/>
    <property type="match status" value="1"/>
</dbReference>
<dbReference type="SUPFAM" id="SSF56784">
    <property type="entry name" value="HAD-like"/>
    <property type="match status" value="1"/>
</dbReference>
<dbReference type="PANTHER" id="PTHR43768:SF3">
    <property type="entry name" value="TREHALOSE 6-PHOSPHATE PHOSPHATASE"/>
    <property type="match status" value="1"/>
</dbReference>
<evidence type="ECO:0000313" key="6">
    <source>
        <dbReference type="Proteomes" id="UP000320813"/>
    </source>
</evidence>
<dbReference type="InterPro" id="IPR044651">
    <property type="entry name" value="OTSB-like"/>
</dbReference>
<accession>A0A519BBJ7</accession>
<evidence type="ECO:0000313" key="5">
    <source>
        <dbReference type="EMBL" id="RZD14647.1"/>
    </source>
</evidence>
<dbReference type="InterPro" id="IPR036412">
    <property type="entry name" value="HAD-like_sf"/>
</dbReference>
<comment type="catalytic activity">
    <reaction evidence="4">
        <text>alpha,alpha-trehalose 6-phosphate + H2O = alpha,alpha-trehalose + phosphate</text>
        <dbReference type="Rhea" id="RHEA:23420"/>
        <dbReference type="ChEBI" id="CHEBI:15377"/>
        <dbReference type="ChEBI" id="CHEBI:16551"/>
        <dbReference type="ChEBI" id="CHEBI:43474"/>
        <dbReference type="ChEBI" id="CHEBI:58429"/>
        <dbReference type="EC" id="3.1.3.12"/>
    </reaction>
</comment>
<comment type="similarity">
    <text evidence="2 4">Belongs to the trehalose phosphatase family.</text>
</comment>
<comment type="caution">
    <text evidence="5">The sequence shown here is derived from an EMBL/GenBank/DDBJ whole genome shotgun (WGS) entry which is preliminary data.</text>
</comment>
<dbReference type="UniPathway" id="UPA00299"/>
<dbReference type="Gene3D" id="3.30.70.1020">
    <property type="entry name" value="Trehalose-6-phosphate phosphatase related protein, domain 2"/>
    <property type="match status" value="1"/>
</dbReference>
<comment type="pathway">
    <text evidence="1 4">Glycan biosynthesis; trehalose biosynthesis.</text>
</comment>
<dbReference type="InterPro" id="IPR006379">
    <property type="entry name" value="HAD-SF_hydro_IIB"/>
</dbReference>